<evidence type="ECO:0000256" key="3">
    <source>
        <dbReference type="ARBA" id="ARBA00022692"/>
    </source>
</evidence>
<dbReference type="PANTHER" id="PTHR21143">
    <property type="entry name" value="INVERTEBRATE GUSTATORY RECEPTOR"/>
    <property type="match status" value="1"/>
</dbReference>
<comment type="function">
    <text evidence="8">Gustatory receptor which mediates acceptance or avoidance behavior, depending on its substrates.</text>
</comment>
<evidence type="ECO:0000256" key="6">
    <source>
        <dbReference type="ARBA" id="ARBA00023170"/>
    </source>
</evidence>
<dbReference type="EMBL" id="OU896707">
    <property type="protein sequence ID" value="CAG9812395.1"/>
    <property type="molecule type" value="Genomic_DNA"/>
</dbReference>
<dbReference type="GO" id="GO:0030425">
    <property type="term" value="C:dendrite"/>
    <property type="evidence" value="ECO:0007669"/>
    <property type="project" value="TreeGrafter"/>
</dbReference>
<gene>
    <name evidence="9" type="ORF">PHAECO_LOCUS7</name>
</gene>
<name>A0A9N9WZN3_PHACE</name>
<dbReference type="GO" id="GO:0043025">
    <property type="term" value="C:neuronal cell body"/>
    <property type="evidence" value="ECO:0007669"/>
    <property type="project" value="TreeGrafter"/>
</dbReference>
<evidence type="ECO:0000256" key="4">
    <source>
        <dbReference type="ARBA" id="ARBA00022989"/>
    </source>
</evidence>
<evidence type="ECO:0000256" key="1">
    <source>
        <dbReference type="ARBA" id="ARBA00004651"/>
    </source>
</evidence>
<dbReference type="GO" id="GO:0050909">
    <property type="term" value="P:sensory perception of taste"/>
    <property type="evidence" value="ECO:0007669"/>
    <property type="project" value="InterPro"/>
</dbReference>
<sequence length="392" mass="45524">MVRKIMDKTKVFGPRHVDFKVLKLVFKLGKLFGTAPFPMETVKKKPILGKVISLAVIGVIISYNYFTIQKQIVIFPLYHTTITAMSWLITLTDIVLLFYCVTFLTFFRNDVWMPLFKKIHKLEDTINHYDYFQTGKEFILFFKLGLMYSTFIGINFARYYITSIRIIRVNSTISQFYTIIIFTYYISLTNWMKNRYDFLDQYLTNSMSKQQKSVEVIERVMEVYKLADSVVEEFNKLCGGIVSYCICVSVLHLLYYFSFAIDNNNSEAKILNYLEPLVQIVSLTVMIMSCDSTEKSGQKIIKTCFHLHDHVENFTVKEKLLMLANYVKQWKPVFSAAGFYDIHQTTLSSIFSAFITYSVIIIQFNMVLVDENTNSTDATTTAVNLLEKTTSS</sequence>
<proteinExistence type="inferred from homology"/>
<dbReference type="GO" id="GO:0030424">
    <property type="term" value="C:axon"/>
    <property type="evidence" value="ECO:0007669"/>
    <property type="project" value="TreeGrafter"/>
</dbReference>
<evidence type="ECO:0000313" key="9">
    <source>
        <dbReference type="EMBL" id="CAG9812395.1"/>
    </source>
</evidence>
<comment type="subcellular location">
    <subcellularLocation>
        <location evidence="1 8">Cell membrane</location>
        <topology evidence="1 8">Multi-pass membrane protein</topology>
    </subcellularLocation>
</comment>
<evidence type="ECO:0000256" key="7">
    <source>
        <dbReference type="ARBA" id="ARBA00023224"/>
    </source>
</evidence>
<keyword evidence="4 8" id="KW-1133">Transmembrane helix</keyword>
<protein>
    <recommendedName>
        <fullName evidence="8">Gustatory receptor</fullName>
    </recommendedName>
</protein>
<keyword evidence="6 8" id="KW-0675">Receptor</keyword>
<dbReference type="OrthoDB" id="5795306at2759"/>
<dbReference type="PANTHER" id="PTHR21143:SF104">
    <property type="entry name" value="GUSTATORY RECEPTOR 8A-RELATED"/>
    <property type="match status" value="1"/>
</dbReference>
<dbReference type="InterPro" id="IPR013604">
    <property type="entry name" value="7TM_chemorcpt"/>
</dbReference>
<organism evidence="9 10">
    <name type="scientific">Phaedon cochleariae</name>
    <name type="common">Mustard beetle</name>
    <dbReference type="NCBI Taxonomy" id="80249"/>
    <lineage>
        <taxon>Eukaryota</taxon>
        <taxon>Metazoa</taxon>
        <taxon>Ecdysozoa</taxon>
        <taxon>Arthropoda</taxon>
        <taxon>Hexapoda</taxon>
        <taxon>Insecta</taxon>
        <taxon>Pterygota</taxon>
        <taxon>Neoptera</taxon>
        <taxon>Endopterygota</taxon>
        <taxon>Coleoptera</taxon>
        <taxon>Polyphaga</taxon>
        <taxon>Cucujiformia</taxon>
        <taxon>Chrysomeloidea</taxon>
        <taxon>Chrysomelidae</taxon>
        <taxon>Chrysomelinae</taxon>
        <taxon>Chrysomelini</taxon>
        <taxon>Phaedon</taxon>
    </lineage>
</organism>
<keyword evidence="3 8" id="KW-0812">Transmembrane</keyword>
<evidence type="ECO:0000256" key="2">
    <source>
        <dbReference type="ARBA" id="ARBA00022475"/>
    </source>
</evidence>
<feature type="transmembrane region" description="Helical" evidence="8">
    <location>
        <begin position="167"/>
        <end position="186"/>
    </location>
</feature>
<evidence type="ECO:0000256" key="8">
    <source>
        <dbReference type="RuleBase" id="RU363108"/>
    </source>
</evidence>
<dbReference type="GO" id="GO:0005886">
    <property type="term" value="C:plasma membrane"/>
    <property type="evidence" value="ECO:0007669"/>
    <property type="project" value="UniProtKB-SubCell"/>
</dbReference>
<dbReference type="Proteomes" id="UP001153737">
    <property type="component" value="Chromosome 1"/>
</dbReference>
<keyword evidence="7 8" id="KW-0807">Transducer</keyword>
<reference evidence="9" key="1">
    <citation type="submission" date="2022-01" db="EMBL/GenBank/DDBJ databases">
        <authorList>
            <person name="King R."/>
        </authorList>
    </citation>
    <scope>NUCLEOTIDE SEQUENCE</scope>
</reference>
<evidence type="ECO:0000313" key="10">
    <source>
        <dbReference type="Proteomes" id="UP001153737"/>
    </source>
</evidence>
<dbReference type="AlphaFoldDB" id="A0A9N9WZN3"/>
<feature type="transmembrane region" description="Helical" evidence="8">
    <location>
        <begin position="237"/>
        <end position="258"/>
    </location>
</feature>
<dbReference type="GO" id="GO:0007635">
    <property type="term" value="P:chemosensory behavior"/>
    <property type="evidence" value="ECO:0007669"/>
    <property type="project" value="TreeGrafter"/>
</dbReference>
<feature type="transmembrane region" description="Helical" evidence="8">
    <location>
        <begin position="138"/>
        <end position="161"/>
    </location>
</feature>
<keyword evidence="2 8" id="KW-1003">Cell membrane</keyword>
<evidence type="ECO:0000256" key="5">
    <source>
        <dbReference type="ARBA" id="ARBA00023136"/>
    </source>
</evidence>
<comment type="similarity">
    <text evidence="8">Belongs to the insect chemoreceptor superfamily. Gustatory receptor (GR) family.</text>
</comment>
<reference evidence="9" key="2">
    <citation type="submission" date="2022-10" db="EMBL/GenBank/DDBJ databases">
        <authorList>
            <consortium name="ENA_rothamsted_submissions"/>
            <consortium name="culmorum"/>
            <person name="King R."/>
        </authorList>
    </citation>
    <scope>NUCLEOTIDE SEQUENCE</scope>
</reference>
<comment type="caution">
    <text evidence="8">Lacks conserved residue(s) required for the propagation of feature annotation.</text>
</comment>
<accession>A0A9N9WZN3</accession>
<dbReference type="Pfam" id="PF08395">
    <property type="entry name" value="7tm_7"/>
    <property type="match status" value="1"/>
</dbReference>
<keyword evidence="10" id="KW-1185">Reference proteome</keyword>
<feature type="transmembrane region" description="Helical" evidence="8">
    <location>
        <begin position="86"/>
        <end position="107"/>
    </location>
</feature>
<keyword evidence="5 8" id="KW-0472">Membrane</keyword>
<dbReference type="GO" id="GO:0008049">
    <property type="term" value="P:male courtship behavior"/>
    <property type="evidence" value="ECO:0007669"/>
    <property type="project" value="TreeGrafter"/>
</dbReference>
<feature type="transmembrane region" description="Helical" evidence="8">
    <location>
        <begin position="47"/>
        <end position="66"/>
    </location>
</feature>
<dbReference type="GO" id="GO:0007165">
    <property type="term" value="P:signal transduction"/>
    <property type="evidence" value="ECO:0007669"/>
    <property type="project" value="UniProtKB-KW"/>
</dbReference>